<sequence>MERYTNFLSWEERLELCIQHWRNSIQSVQEDMRRLGIRVLIVQLEKILNSPLDMIREICNFAELDFVKDMLPQQDQRVPFGSHFRDRWFPLRRDVNTVYRGKISEKDLEIVENQCGQLAEELGYTKYF</sequence>
<organism evidence="1 2">
    <name type="scientific">Candidatus Scalindua rubra</name>
    <dbReference type="NCBI Taxonomy" id="1872076"/>
    <lineage>
        <taxon>Bacteria</taxon>
        <taxon>Pseudomonadati</taxon>
        <taxon>Planctomycetota</taxon>
        <taxon>Candidatus Brocadiia</taxon>
        <taxon>Candidatus Brocadiales</taxon>
        <taxon>Candidatus Scalinduaceae</taxon>
        <taxon>Candidatus Scalindua</taxon>
    </lineage>
</organism>
<comment type="caution">
    <text evidence="1">The sequence shown here is derived from an EMBL/GenBank/DDBJ whole genome shotgun (WGS) entry which is preliminary data.</text>
</comment>
<dbReference type="InterPro" id="IPR027417">
    <property type="entry name" value="P-loop_NTPase"/>
</dbReference>
<evidence type="ECO:0000313" key="1">
    <source>
        <dbReference type="EMBL" id="ODS30184.1"/>
    </source>
</evidence>
<dbReference type="EMBL" id="MAYW01000267">
    <property type="protein sequence ID" value="ODS30184.1"/>
    <property type="molecule type" value="Genomic_DNA"/>
</dbReference>
<proteinExistence type="predicted"/>
<dbReference type="AlphaFoldDB" id="A0A1E3X5E3"/>
<dbReference type="SUPFAM" id="SSF52540">
    <property type="entry name" value="P-loop containing nucleoside triphosphate hydrolases"/>
    <property type="match status" value="1"/>
</dbReference>
<protein>
    <recommendedName>
        <fullName evidence="3">Sulfotransferase domain protein</fullName>
    </recommendedName>
</protein>
<dbReference type="Gene3D" id="3.40.50.300">
    <property type="entry name" value="P-loop containing nucleotide triphosphate hydrolases"/>
    <property type="match status" value="1"/>
</dbReference>
<gene>
    <name evidence="1" type="ORF">SCARUB_04705</name>
</gene>
<evidence type="ECO:0008006" key="3">
    <source>
        <dbReference type="Google" id="ProtNLM"/>
    </source>
</evidence>
<evidence type="ECO:0000313" key="2">
    <source>
        <dbReference type="Proteomes" id="UP000094056"/>
    </source>
</evidence>
<reference evidence="1 2" key="1">
    <citation type="submission" date="2016-07" db="EMBL/GenBank/DDBJ databases">
        <title>Draft genome of Scalindua rubra, obtained from a brine-seawater interface in the Red Sea, sheds light on salt adaptation in anammox bacteria.</title>
        <authorList>
            <person name="Speth D.R."/>
            <person name="Lagkouvardos I."/>
            <person name="Wang Y."/>
            <person name="Qian P.-Y."/>
            <person name="Dutilh B.E."/>
            <person name="Jetten M.S."/>
        </authorList>
    </citation>
    <scope>NUCLEOTIDE SEQUENCE [LARGE SCALE GENOMIC DNA]</scope>
    <source>
        <strain evidence="1">BSI-1</strain>
    </source>
</reference>
<name>A0A1E3X5E3_9BACT</name>
<accession>A0A1E3X5E3</accession>
<dbReference type="Proteomes" id="UP000094056">
    <property type="component" value="Unassembled WGS sequence"/>
</dbReference>